<feature type="transmembrane region" description="Helical" evidence="6">
    <location>
        <begin position="695"/>
        <end position="716"/>
    </location>
</feature>
<evidence type="ECO:0000259" key="7">
    <source>
        <dbReference type="PROSITE" id="PS50214"/>
    </source>
</evidence>
<dbReference type="AlphaFoldDB" id="A0A163K5R7"/>
<dbReference type="InterPro" id="IPR036436">
    <property type="entry name" value="Disintegrin_dom_sf"/>
</dbReference>
<dbReference type="GO" id="GO:0046872">
    <property type="term" value="F:metal ion binding"/>
    <property type="evidence" value="ECO:0007669"/>
    <property type="project" value="UniProtKB-KW"/>
</dbReference>
<evidence type="ECO:0000313" key="9">
    <source>
        <dbReference type="EMBL" id="SAM04463.1"/>
    </source>
</evidence>
<keyword evidence="6" id="KW-0472">Membrane</keyword>
<dbReference type="InterPro" id="IPR024079">
    <property type="entry name" value="MetalloPept_cat_dom_sf"/>
</dbReference>
<feature type="binding site" evidence="4">
    <location>
        <position position="431"/>
    </location>
    <ligand>
        <name>Zn(2+)</name>
        <dbReference type="ChEBI" id="CHEBI:29105"/>
        <note>catalytic</note>
    </ligand>
</feature>
<feature type="region of interest" description="Disordered" evidence="5">
    <location>
        <begin position="736"/>
        <end position="834"/>
    </location>
</feature>
<feature type="binding site" evidence="4">
    <location>
        <position position="427"/>
    </location>
    <ligand>
        <name>Zn(2+)</name>
        <dbReference type="ChEBI" id="CHEBI:29105"/>
        <note>catalytic</note>
    </ligand>
</feature>
<keyword evidence="4" id="KW-0862">Zinc</keyword>
<dbReference type="InterPro" id="IPR001762">
    <property type="entry name" value="Disintegrin_dom"/>
</dbReference>
<proteinExistence type="predicted"/>
<dbReference type="PROSITE" id="PS50215">
    <property type="entry name" value="ADAM_MEPRO"/>
    <property type="match status" value="1"/>
</dbReference>
<dbReference type="EMBL" id="LT554386">
    <property type="protein sequence ID" value="SAM04463.1"/>
    <property type="molecule type" value="Genomic_DNA"/>
</dbReference>
<accession>A0A163K5R7</accession>
<feature type="compositionally biased region" description="Pro residues" evidence="5">
    <location>
        <begin position="740"/>
        <end position="755"/>
    </location>
</feature>
<dbReference type="InterPro" id="IPR002870">
    <property type="entry name" value="Peptidase_M12B_N"/>
</dbReference>
<evidence type="ECO:0000256" key="3">
    <source>
        <dbReference type="ARBA" id="ARBA00074021"/>
    </source>
</evidence>
<evidence type="ECO:0000256" key="5">
    <source>
        <dbReference type="SAM" id="MobiDB-lite"/>
    </source>
</evidence>
<feature type="domain" description="Peptidase M12B" evidence="8">
    <location>
        <begin position="272"/>
        <end position="488"/>
    </location>
</feature>
<evidence type="ECO:0000256" key="2">
    <source>
        <dbReference type="ARBA" id="ARBA00056552"/>
    </source>
</evidence>
<feature type="binding site" evidence="4">
    <location>
        <position position="437"/>
    </location>
    <ligand>
        <name>Zn(2+)</name>
        <dbReference type="ChEBI" id="CHEBI:29105"/>
        <note>catalytic</note>
    </ligand>
</feature>
<dbReference type="PANTHER" id="PTHR11905:SF159">
    <property type="entry name" value="ADAM METALLOPROTEASE"/>
    <property type="match status" value="1"/>
</dbReference>
<keyword evidence="1" id="KW-1015">Disulfide bond</keyword>
<dbReference type="Pfam" id="PF00200">
    <property type="entry name" value="Disintegrin"/>
    <property type="match status" value="1"/>
</dbReference>
<feature type="compositionally biased region" description="Low complexity" evidence="5">
    <location>
        <begin position="803"/>
        <end position="824"/>
    </location>
</feature>
<evidence type="ECO:0000256" key="6">
    <source>
        <dbReference type="SAM" id="Phobius"/>
    </source>
</evidence>
<dbReference type="SUPFAM" id="SSF55486">
    <property type="entry name" value="Metalloproteases ('zincins'), catalytic domain"/>
    <property type="match status" value="1"/>
</dbReference>
<dbReference type="InParanoid" id="A0A163K5R7"/>
<gene>
    <name evidence="9" type="primary">ABSGL_10327.1 scaffold 11921</name>
</gene>
<feature type="compositionally biased region" description="Pro residues" evidence="5">
    <location>
        <begin position="771"/>
        <end position="788"/>
    </location>
</feature>
<feature type="compositionally biased region" description="Polar residues" evidence="5">
    <location>
        <begin position="792"/>
        <end position="802"/>
    </location>
</feature>
<reference evidence="9" key="1">
    <citation type="submission" date="2016-04" db="EMBL/GenBank/DDBJ databases">
        <authorList>
            <person name="Evans L.H."/>
            <person name="Alamgir A."/>
            <person name="Owens N."/>
            <person name="Weber N.D."/>
            <person name="Virtaneva K."/>
            <person name="Barbian K."/>
            <person name="Babar A."/>
            <person name="Rosenke K."/>
        </authorList>
    </citation>
    <scope>NUCLEOTIDE SEQUENCE [LARGE SCALE GENOMIC DNA]</scope>
    <source>
        <strain evidence="9">CBS 101.48</strain>
    </source>
</reference>
<dbReference type="OMA" id="YGLQQNF"/>
<dbReference type="Gene3D" id="3.40.390.10">
    <property type="entry name" value="Collagenase (Catalytic Domain)"/>
    <property type="match status" value="1"/>
</dbReference>
<dbReference type="Proteomes" id="UP000078561">
    <property type="component" value="Unassembled WGS sequence"/>
</dbReference>
<evidence type="ECO:0000256" key="1">
    <source>
        <dbReference type="ARBA" id="ARBA00023157"/>
    </source>
</evidence>
<dbReference type="PROSITE" id="PS50214">
    <property type="entry name" value="DISINTEGRIN_2"/>
    <property type="match status" value="1"/>
</dbReference>
<dbReference type="OrthoDB" id="5951731at2759"/>
<evidence type="ECO:0000259" key="8">
    <source>
        <dbReference type="PROSITE" id="PS50215"/>
    </source>
</evidence>
<dbReference type="FunCoup" id="A0A163K5R7">
    <property type="interactions" value="52"/>
</dbReference>
<organism evidence="9">
    <name type="scientific">Absidia glauca</name>
    <name type="common">Pin mould</name>
    <dbReference type="NCBI Taxonomy" id="4829"/>
    <lineage>
        <taxon>Eukaryota</taxon>
        <taxon>Fungi</taxon>
        <taxon>Fungi incertae sedis</taxon>
        <taxon>Mucoromycota</taxon>
        <taxon>Mucoromycotina</taxon>
        <taxon>Mucoromycetes</taxon>
        <taxon>Mucorales</taxon>
        <taxon>Cunninghamellaceae</taxon>
        <taxon>Absidia</taxon>
    </lineage>
</organism>
<dbReference type="FunFam" id="4.10.70.10:FF:000003">
    <property type="entry name" value="Disintegrin and metalloproteinase domain-containing protein 17"/>
    <property type="match status" value="1"/>
</dbReference>
<dbReference type="GO" id="GO:0006508">
    <property type="term" value="P:proteolysis"/>
    <property type="evidence" value="ECO:0007669"/>
    <property type="project" value="InterPro"/>
</dbReference>
<dbReference type="GO" id="GO:0004222">
    <property type="term" value="F:metalloendopeptidase activity"/>
    <property type="evidence" value="ECO:0007669"/>
    <property type="project" value="InterPro"/>
</dbReference>
<feature type="active site" evidence="4">
    <location>
        <position position="428"/>
    </location>
</feature>
<dbReference type="PANTHER" id="PTHR11905">
    <property type="entry name" value="ADAM A DISINTEGRIN AND METALLOPROTEASE DOMAIN"/>
    <property type="match status" value="1"/>
</dbReference>
<sequence length="834" mass="90138">MAFNCLVFIGHGFSQRRLVRIEALHKVNVDIAPRPESFFTKRSVTPNRHHQPRAQSIEHDDILRLSLDCFNQTYHLHLVPNHDLFHPNAVTSSSQGHVPLNPQDYRVYRGYVVDSSLSPQRWKEDQVGLWRDTDEEDDTGTLGWARILVRHDIKHDLAYPIFEGAFSINDETYHVKTSSSYKRVKRSDDVDLHHGYDTTNHVRMVIYRDSDTVLPAIKRDLGGDDDACGFDKLSYNNNNNNHNNPALSLSTPPSLTSGRLSKRAPAGCPTTKKINYMGAAADCTYTKYYQSDVQARMQIINDWNSASAVYERQMNIGLGLINITIMSSTCPTSVDAKNPWNQDCSDGYTMNTRLSDFSRWRGDIGDDNAGLYHLMTACVSGAELGVAWTKALCTTTATAQSTGGATEYVSGTGVSSVTRDEWKVVAHEVGHGFGAIHDCTSQNCPCSGAGCQCCPLSSSQCDAGGTYIMNPVNNASAGEFSPCTLNTICGLFPSLGSCLKDPGTLPTTGLKMCGNGIKEEGEDCDSNGQDTPCCDAKTCRFKPGARCDDYNDLCCNNCQVRAANDVCRPASSSCDVAEVCDGSSGNCPVDKFKDDGSDCGSGLQCASGQCTSRDVQCRSRGSAMNISRACGGMTGGGSCQMSCADPHGFASCYIFTGNFLDGTPCGVGGSCKQGSCSLDNFGSNAKSWIDSHLQIVIPVAIVVGLLLLFCIGRCIFSGNRGYRNVNTYVVTTPGQQQYGAPPPPGQYYAPPPPHQNAPGWVDPAMYNGPSPMAPPPSYTPRNAPPPPQQQQSYEMNPTTRSENAPTPVSSAPPSSPPHNNGPNPDSRRFNQVAL</sequence>
<keyword evidence="6" id="KW-0812">Transmembrane</keyword>
<comment type="function">
    <text evidence="2">Probable zinc protease.</text>
</comment>
<dbReference type="STRING" id="4829.A0A163K5R7"/>
<dbReference type="InterPro" id="IPR001590">
    <property type="entry name" value="Peptidase_M12B"/>
</dbReference>
<keyword evidence="6" id="KW-1133">Transmembrane helix</keyword>
<evidence type="ECO:0000256" key="4">
    <source>
        <dbReference type="PROSITE-ProRule" id="PRU00276"/>
    </source>
</evidence>
<protein>
    <recommendedName>
        <fullName evidence="3">Disintegrin and metalloproteinase domain-containing protein B</fullName>
    </recommendedName>
</protein>
<dbReference type="Gene3D" id="4.10.70.10">
    <property type="entry name" value="Disintegrin domain"/>
    <property type="match status" value="1"/>
</dbReference>
<dbReference type="Pfam" id="PF13688">
    <property type="entry name" value="Reprolysin_5"/>
    <property type="match status" value="1"/>
</dbReference>
<dbReference type="SMART" id="SM00050">
    <property type="entry name" value="DISIN"/>
    <property type="match status" value="1"/>
</dbReference>
<name>A0A163K5R7_ABSGL</name>
<keyword evidence="4" id="KW-0479">Metal-binding</keyword>
<feature type="domain" description="Disintegrin" evidence="7">
    <location>
        <begin position="510"/>
        <end position="595"/>
    </location>
</feature>
<keyword evidence="10" id="KW-1185">Reference proteome</keyword>
<dbReference type="SUPFAM" id="SSF57552">
    <property type="entry name" value="Blood coagulation inhibitor (disintegrin)"/>
    <property type="match status" value="1"/>
</dbReference>
<evidence type="ECO:0000313" key="10">
    <source>
        <dbReference type="Proteomes" id="UP000078561"/>
    </source>
</evidence>
<comment type="caution">
    <text evidence="4">Lacks conserved residue(s) required for the propagation of feature annotation.</text>
</comment>
<dbReference type="Pfam" id="PF01562">
    <property type="entry name" value="Pep_M12B_propep"/>
    <property type="match status" value="1"/>
</dbReference>